<keyword evidence="1" id="KW-0472">Membrane</keyword>
<reference evidence="2" key="1">
    <citation type="submission" date="2015-04" db="EMBL/GenBank/DDBJ databases">
        <title>The genome sequence of the plant pathogenic Rhizarian Plasmodiophora brassicae reveals insights in its biotrophic life cycle and the origin of chitin synthesis.</title>
        <authorList>
            <person name="Schwelm A."/>
            <person name="Fogelqvist J."/>
            <person name="Knaust A."/>
            <person name="Julke S."/>
            <person name="Lilja T."/>
            <person name="Dhandapani V."/>
            <person name="Bonilla-Rosso G."/>
            <person name="Karlsson M."/>
            <person name="Shevchenko A."/>
            <person name="Choi S.R."/>
            <person name="Kim H.G."/>
            <person name="Park J.Y."/>
            <person name="Lim Y.P."/>
            <person name="Ludwig-Muller J."/>
            <person name="Dixelius C."/>
        </authorList>
    </citation>
    <scope>NUCLEOTIDE SEQUENCE</scope>
    <source>
        <tissue evidence="2">Potato root galls</tissue>
    </source>
</reference>
<proteinExistence type="predicted"/>
<dbReference type="AlphaFoldDB" id="A0A0H5QPF2"/>
<dbReference type="EMBL" id="HACM01003553">
    <property type="protein sequence ID" value="CRZ03995.1"/>
    <property type="molecule type" value="Transcribed_RNA"/>
</dbReference>
<organism evidence="2">
    <name type="scientific">Spongospora subterranea</name>
    <dbReference type="NCBI Taxonomy" id="70186"/>
    <lineage>
        <taxon>Eukaryota</taxon>
        <taxon>Sar</taxon>
        <taxon>Rhizaria</taxon>
        <taxon>Endomyxa</taxon>
        <taxon>Phytomyxea</taxon>
        <taxon>Plasmodiophorida</taxon>
        <taxon>Plasmodiophoridae</taxon>
        <taxon>Spongospora</taxon>
    </lineage>
</organism>
<keyword evidence="1" id="KW-0812">Transmembrane</keyword>
<feature type="transmembrane region" description="Helical" evidence="1">
    <location>
        <begin position="187"/>
        <end position="208"/>
    </location>
</feature>
<accession>A0A0H5QPF2</accession>
<protein>
    <submittedName>
        <fullName evidence="2">Uncharacterized protein</fullName>
    </submittedName>
</protein>
<feature type="transmembrane region" description="Helical" evidence="1">
    <location>
        <begin position="79"/>
        <end position="101"/>
    </location>
</feature>
<feature type="transmembrane region" description="Helical" evidence="1">
    <location>
        <begin position="37"/>
        <end position="59"/>
    </location>
</feature>
<feature type="transmembrane region" description="Helical" evidence="1">
    <location>
        <begin position="122"/>
        <end position="144"/>
    </location>
</feature>
<name>A0A0H5QPF2_9EUKA</name>
<feature type="transmembrane region" description="Helical" evidence="1">
    <location>
        <begin position="220"/>
        <end position="241"/>
    </location>
</feature>
<evidence type="ECO:0000313" key="2">
    <source>
        <dbReference type="EMBL" id="CRZ03995.1"/>
    </source>
</evidence>
<sequence>MSDFAIWYKMRFLPHANHPWQDLLSPNPKLVSVRTLAVFRVLSGMFILLNVAWAVSGILPASGGQEMPVHHVYLAYGTNLSATINLTYFLVAGYLTVAAGIKSKNISIRVQRVLHMFYEMALSISLLVLIMFWCVVFFPVLRLYGDLGISITAGICYKNICEHALFGLLMGVDYLITLSTIYPPHYFFSVLILTIYFIFNYISLSIVGKAVYPGMTYQNLYTYVIIFGSYIALAIIFAALYKLGQHKRTPLNRGPNDPIPAEVQLEKIAPSFEP</sequence>
<keyword evidence="1" id="KW-1133">Transmembrane helix</keyword>
<evidence type="ECO:0000256" key="1">
    <source>
        <dbReference type="SAM" id="Phobius"/>
    </source>
</evidence>